<protein>
    <recommendedName>
        <fullName evidence="4">Cox cluster protein</fullName>
    </recommendedName>
</protein>
<keyword evidence="1" id="KW-1133">Transmembrane helix</keyword>
<name>A0ABD5XI78_9EURY</name>
<sequence length="76" mass="7839">MTQSDRTEAVLVFATLLVAVVFGLATGIEDHFDPGRFLAVLTPDFGLVFGSDVVAGAVLVVLFGGLAVGAKLLFDA</sequence>
<dbReference type="Proteomes" id="UP001596460">
    <property type="component" value="Unassembled WGS sequence"/>
</dbReference>
<evidence type="ECO:0008006" key="4">
    <source>
        <dbReference type="Google" id="ProtNLM"/>
    </source>
</evidence>
<accession>A0ABD5XI78</accession>
<reference evidence="2 3" key="1">
    <citation type="journal article" date="2019" name="Int. J. Syst. Evol. Microbiol.">
        <title>The Global Catalogue of Microorganisms (GCM) 10K type strain sequencing project: providing services to taxonomists for standard genome sequencing and annotation.</title>
        <authorList>
            <consortium name="The Broad Institute Genomics Platform"/>
            <consortium name="The Broad Institute Genome Sequencing Center for Infectious Disease"/>
            <person name="Wu L."/>
            <person name="Ma J."/>
        </authorList>
    </citation>
    <scope>NUCLEOTIDE SEQUENCE [LARGE SCALE GENOMIC DNA]</scope>
    <source>
        <strain evidence="2 3">DSM 26526</strain>
    </source>
</reference>
<dbReference type="RefSeq" id="WP_390243799.1">
    <property type="nucleotide sequence ID" value="NZ_JBHTAB010000003.1"/>
</dbReference>
<gene>
    <name evidence="2" type="ORF">ACFQI8_07765</name>
</gene>
<dbReference type="EMBL" id="JBHTAB010000003">
    <property type="protein sequence ID" value="MFC7129289.1"/>
    <property type="molecule type" value="Genomic_DNA"/>
</dbReference>
<dbReference type="AlphaFoldDB" id="A0ABD5XI78"/>
<organism evidence="2 3">
    <name type="scientific">Haloferax chudinovii</name>
    <dbReference type="NCBI Taxonomy" id="1109010"/>
    <lineage>
        <taxon>Archaea</taxon>
        <taxon>Methanobacteriati</taxon>
        <taxon>Methanobacteriota</taxon>
        <taxon>Stenosarchaea group</taxon>
        <taxon>Halobacteria</taxon>
        <taxon>Halobacteriales</taxon>
        <taxon>Haloferacaceae</taxon>
        <taxon>Haloferax</taxon>
    </lineage>
</organism>
<feature type="transmembrane region" description="Helical" evidence="1">
    <location>
        <begin position="48"/>
        <end position="74"/>
    </location>
</feature>
<evidence type="ECO:0000313" key="2">
    <source>
        <dbReference type="EMBL" id="MFC7129289.1"/>
    </source>
</evidence>
<evidence type="ECO:0000313" key="3">
    <source>
        <dbReference type="Proteomes" id="UP001596460"/>
    </source>
</evidence>
<proteinExistence type="predicted"/>
<keyword evidence="1" id="KW-0472">Membrane</keyword>
<keyword evidence="1" id="KW-0812">Transmembrane</keyword>
<comment type="caution">
    <text evidence="2">The sequence shown here is derived from an EMBL/GenBank/DDBJ whole genome shotgun (WGS) entry which is preliminary data.</text>
</comment>
<keyword evidence="3" id="KW-1185">Reference proteome</keyword>
<feature type="transmembrane region" description="Helical" evidence="1">
    <location>
        <begin position="9"/>
        <end position="28"/>
    </location>
</feature>
<evidence type="ECO:0000256" key="1">
    <source>
        <dbReference type="SAM" id="Phobius"/>
    </source>
</evidence>